<protein>
    <submittedName>
        <fullName evidence="2">Uncharacterized protein</fullName>
    </submittedName>
</protein>
<proteinExistence type="predicted"/>
<sequence>MLATYSAMHFVYVQWLRKRTKTANGVDGVFAFSLVILMNTLSVLGLVSPAIFDFIMSQSKLVVCASGIVISIAIVVLNQSCLGDRTKYINNVKYMLNKKSQKKLLKMTLLWLFGSIFLFFLYFVFNS</sequence>
<feature type="transmembrane region" description="Helical" evidence="1">
    <location>
        <begin position="58"/>
        <end position="83"/>
    </location>
</feature>
<gene>
    <name evidence="2" type="ORF">A2I98_11665</name>
</gene>
<keyword evidence="1" id="KW-0472">Membrane</keyword>
<evidence type="ECO:0000313" key="3">
    <source>
        <dbReference type="Proteomes" id="UP000075621"/>
    </source>
</evidence>
<evidence type="ECO:0000313" key="2">
    <source>
        <dbReference type="EMBL" id="KYL34218.1"/>
    </source>
</evidence>
<evidence type="ECO:0000256" key="1">
    <source>
        <dbReference type="SAM" id="Phobius"/>
    </source>
</evidence>
<dbReference type="RefSeq" id="WP_064385476.1">
    <property type="nucleotide sequence ID" value="NZ_LVCM01000011.1"/>
</dbReference>
<dbReference type="EMBL" id="LVCM01000011">
    <property type="protein sequence ID" value="KYL34218.1"/>
    <property type="molecule type" value="Genomic_DNA"/>
</dbReference>
<organism evidence="2 3">
    <name type="scientific">Pseudoalteromonas agarivorans</name>
    <dbReference type="NCBI Taxonomy" id="176102"/>
    <lineage>
        <taxon>Bacteria</taxon>
        <taxon>Pseudomonadati</taxon>
        <taxon>Pseudomonadota</taxon>
        <taxon>Gammaproteobacteria</taxon>
        <taxon>Alteromonadales</taxon>
        <taxon>Pseudoalteromonadaceae</taxon>
        <taxon>Pseudoalteromonas</taxon>
    </lineage>
</organism>
<dbReference type="Proteomes" id="UP000075621">
    <property type="component" value="Unassembled WGS sequence"/>
</dbReference>
<reference evidence="2 3" key="1">
    <citation type="submission" date="2016-03" db="EMBL/GenBank/DDBJ databases">
        <authorList>
            <person name="Zhang H."/>
            <person name="Liu R."/>
            <person name="Wang M."/>
            <person name="Wang H."/>
            <person name="Wang L."/>
            <person name="Song L."/>
        </authorList>
    </citation>
    <scope>NUCLEOTIDE SEQUENCE [LARGE SCALE GENOMIC DNA]</scope>
    <source>
        <strain evidence="2 3">DSM 16098</strain>
    </source>
</reference>
<feature type="transmembrane region" description="Helical" evidence="1">
    <location>
        <begin position="28"/>
        <end position="52"/>
    </location>
</feature>
<name>A0ABR5VUY2_9GAMM</name>
<comment type="caution">
    <text evidence="2">The sequence shown here is derived from an EMBL/GenBank/DDBJ whole genome shotgun (WGS) entry which is preliminary data.</text>
</comment>
<accession>A0ABR5VUY2</accession>
<keyword evidence="1" id="KW-0812">Transmembrane</keyword>
<keyword evidence="1" id="KW-1133">Transmembrane helix</keyword>
<feature type="transmembrane region" description="Helical" evidence="1">
    <location>
        <begin position="104"/>
        <end position="125"/>
    </location>
</feature>